<dbReference type="Pfam" id="PF13604">
    <property type="entry name" value="AAA_30"/>
    <property type="match status" value="1"/>
</dbReference>
<evidence type="ECO:0000256" key="1">
    <source>
        <dbReference type="SAM" id="MobiDB-lite"/>
    </source>
</evidence>
<dbReference type="EMBL" id="BAABRI010000019">
    <property type="protein sequence ID" value="GAA5484007.1"/>
    <property type="molecule type" value="Genomic_DNA"/>
</dbReference>
<dbReference type="InterPro" id="IPR027417">
    <property type="entry name" value="P-loop_NTPase"/>
</dbReference>
<organism evidence="4 5">
    <name type="scientific">Haloferula sargassicola</name>
    <dbReference type="NCBI Taxonomy" id="490096"/>
    <lineage>
        <taxon>Bacteria</taxon>
        <taxon>Pseudomonadati</taxon>
        <taxon>Verrucomicrobiota</taxon>
        <taxon>Verrucomicrobiia</taxon>
        <taxon>Verrucomicrobiales</taxon>
        <taxon>Verrucomicrobiaceae</taxon>
        <taxon>Haloferula</taxon>
    </lineage>
</organism>
<feature type="compositionally biased region" description="Basic and acidic residues" evidence="1">
    <location>
        <begin position="879"/>
        <end position="888"/>
    </location>
</feature>
<keyword evidence="5" id="KW-1185">Reference proteome</keyword>
<feature type="domain" description="TrwC relaxase" evidence="3">
    <location>
        <begin position="10"/>
        <end position="286"/>
    </location>
</feature>
<dbReference type="InterPro" id="IPR027351">
    <property type="entry name" value="(+)RNA_virus_helicase_core_dom"/>
</dbReference>
<dbReference type="SUPFAM" id="SSF52540">
    <property type="entry name" value="P-loop containing nucleoside triphosphate hydrolases"/>
    <property type="match status" value="2"/>
</dbReference>
<reference evidence="4 5" key="1">
    <citation type="submission" date="2024-02" db="EMBL/GenBank/DDBJ databases">
        <title>Haloferula sargassicola NBRC 104335.</title>
        <authorList>
            <person name="Ichikawa N."/>
            <person name="Katano-Makiyama Y."/>
            <person name="Hidaka K."/>
        </authorList>
    </citation>
    <scope>NUCLEOTIDE SEQUENCE [LARGE SCALE GENOMIC DNA]</scope>
    <source>
        <strain evidence="4 5">NBRC 104335</strain>
    </source>
</reference>
<accession>A0ABP9UTH0</accession>
<name>A0ABP9UTH0_9BACT</name>
<dbReference type="Pfam" id="PF01443">
    <property type="entry name" value="Viral_helicase1"/>
    <property type="match status" value="1"/>
</dbReference>
<dbReference type="SUPFAM" id="SSF55464">
    <property type="entry name" value="Origin of replication-binding domain, RBD-like"/>
    <property type="match status" value="1"/>
</dbReference>
<dbReference type="NCBIfam" id="NF041492">
    <property type="entry name" value="MobF"/>
    <property type="match status" value="1"/>
</dbReference>
<protein>
    <submittedName>
        <fullName evidence="4">ATP-dependent RecD-like DNA helicase</fullName>
    </submittedName>
</protein>
<dbReference type="Pfam" id="PF08751">
    <property type="entry name" value="TrwC"/>
    <property type="match status" value="1"/>
</dbReference>
<evidence type="ECO:0000313" key="5">
    <source>
        <dbReference type="Proteomes" id="UP001476282"/>
    </source>
</evidence>
<dbReference type="CDD" id="cd18809">
    <property type="entry name" value="SF1_C_RecD"/>
    <property type="match status" value="1"/>
</dbReference>
<feature type="domain" description="(+)RNA virus helicase C-terminal" evidence="2">
    <location>
        <begin position="792"/>
        <end position="841"/>
    </location>
</feature>
<comment type="caution">
    <text evidence="4">The sequence shown here is derived from an EMBL/GenBank/DDBJ whole genome shotgun (WGS) entry which is preliminary data.</text>
</comment>
<gene>
    <name evidence="4" type="primary">recD2</name>
    <name evidence="4" type="ORF">Hsar01_03245</name>
</gene>
<feature type="region of interest" description="Disordered" evidence="1">
    <location>
        <begin position="855"/>
        <end position="888"/>
    </location>
</feature>
<dbReference type="InterPro" id="IPR014862">
    <property type="entry name" value="TrwC"/>
</dbReference>
<proteinExistence type="predicted"/>
<dbReference type="RefSeq" id="WP_353568107.1">
    <property type="nucleotide sequence ID" value="NZ_BAABRI010000019.1"/>
</dbReference>
<evidence type="ECO:0000259" key="2">
    <source>
        <dbReference type="Pfam" id="PF01443"/>
    </source>
</evidence>
<evidence type="ECO:0000313" key="4">
    <source>
        <dbReference type="EMBL" id="GAA5484007.1"/>
    </source>
</evidence>
<evidence type="ECO:0000259" key="3">
    <source>
        <dbReference type="Pfam" id="PF08751"/>
    </source>
</evidence>
<sequence>MITANQIRGGGNYLTLHLKANDYWEEGHSVEGQWIGRAAEMLGLGGQIVTQETFSALGENLHHATGERLTSRMRSDRVSFHDIQLSAPKDVSVLGVLGDERVREAFHAATLDAHRRLEHYAAARVRRGELVNTEAVRLTGNVATALYHHDSSRALEPQLHAHMVTANLTFDQEAGCWRALQPAEMLRASLFVRQAFFEELAQKIEALGYRTCDHTRDGFSIQGMEGLGERFSSRRTAIEEAIAKLEAEKTRKATNKEIAVITRETRPEKMQETTTETVRSAQRETLGKDGRDQLAAVVEAAAAETRAPRARIPADAALASGIDHQMQTRTSAEDWRMLASALELRQGRRIDVRALEAAFAEQETSGKLVRLPTGQVTTAQVVAEHAAIRAITAAGCGNSPPLSDSARLDGNRHLSAPQLAVARDLADSRDRITVLEGDAGTGKTFLLRQLRQTSSTSWLALGATTGARDALKKEGFPEALTVKALLTNPDQAPPEPGAVWIVDEGGLLGTADTLALLRHAESRGARVLFVGDTKQHAAVPRGNGLETIKDAGATTIRLSEVRRQLDPRHQELSKVIADGVEAGNARDGLALALDLDLVRVNDRERDLYRDAARSYADALASGQDTAAICPTWDGIGKFTEAAREELTARGLLDRKREQTLTVLAPCAWSEPEKRDLTRYREGHVFAVQRAVAGLRAGDLAHFVQARKNTVFVNHQGALHAIPVRQLARVSVQEPREIALAPGDRVQLLANDRASGLANGTVAAVTSIENGRVHLEGGLFLDTKRFRSFTYGHATTSHKAQGATRDAVIAVLDKAALTSAAVHPRQFYVDTTRHRQELTIFTDNTEDLAARLVEGPAHRREASARQIRKAHTAKSQTAPLEERQTLERE</sequence>
<dbReference type="Gene3D" id="3.40.50.300">
    <property type="entry name" value="P-loop containing nucleotide triphosphate hydrolases"/>
    <property type="match status" value="2"/>
</dbReference>
<dbReference type="Proteomes" id="UP001476282">
    <property type="component" value="Unassembled WGS sequence"/>
</dbReference>